<comment type="caution">
    <text evidence="2">The sequence shown here is derived from an EMBL/GenBank/DDBJ whole genome shotgun (WGS) entry which is preliminary data.</text>
</comment>
<dbReference type="AlphaFoldDB" id="A3ZLC8"/>
<name>A3ZLC8_9BACT</name>
<gene>
    <name evidence="2" type="ORF">DSM3645_09187</name>
</gene>
<evidence type="ECO:0000313" key="2">
    <source>
        <dbReference type="EMBL" id="EAQ82561.1"/>
    </source>
</evidence>
<feature type="chain" id="PRO_5002663479" evidence="1">
    <location>
        <begin position="23"/>
        <end position="248"/>
    </location>
</feature>
<reference evidence="2 3" key="1">
    <citation type="submission" date="2006-02" db="EMBL/GenBank/DDBJ databases">
        <authorList>
            <person name="Amann R."/>
            <person name="Ferriera S."/>
            <person name="Johnson J."/>
            <person name="Kravitz S."/>
            <person name="Halpern A."/>
            <person name="Remington K."/>
            <person name="Beeson K."/>
            <person name="Tran B."/>
            <person name="Rogers Y.-H."/>
            <person name="Friedman R."/>
            <person name="Venter J.C."/>
        </authorList>
    </citation>
    <scope>NUCLEOTIDE SEQUENCE [LARGE SCALE GENOMIC DNA]</scope>
    <source>
        <strain evidence="2 3">DSM 3645</strain>
    </source>
</reference>
<dbReference type="eggNOG" id="ENOG50336JM">
    <property type="taxonomic scope" value="Bacteria"/>
</dbReference>
<dbReference type="EMBL" id="AANZ01000001">
    <property type="protein sequence ID" value="EAQ82561.1"/>
    <property type="molecule type" value="Genomic_DNA"/>
</dbReference>
<dbReference type="OrthoDB" id="286633at2"/>
<sequence>MPLLRQLAVILTLLLAAAPVYAEPSPFLSGVAKWIALENIPPSYSDERKWGGQKDFTQGVKFRGSFKDFRVERRKKPENHGTWKRYHVQIIHPSDDIQVEVDSLDVQGDKIITRLRVIVKVTAEAELQEWNRGVRLMGVSAVADATIRMTLDCETKVHWNTLGLLISGELQPQVTAADLTMLQFELQRVGLANGQLIEKLGHELKDEVAAKIKGYEPKLVEKANQALNKEIAKGRLKFDLEQWVRAQF</sequence>
<dbReference type="RefSeq" id="WP_002655431.1">
    <property type="nucleotide sequence ID" value="NZ_CH672377.1"/>
</dbReference>
<feature type="signal peptide" evidence="1">
    <location>
        <begin position="1"/>
        <end position="22"/>
    </location>
</feature>
<dbReference type="Proteomes" id="UP000004358">
    <property type="component" value="Unassembled WGS sequence"/>
</dbReference>
<dbReference type="HOGENOM" id="CLU_1118462_0_0_0"/>
<evidence type="ECO:0000256" key="1">
    <source>
        <dbReference type="SAM" id="SignalP"/>
    </source>
</evidence>
<protein>
    <submittedName>
        <fullName evidence="2">Uncharacterized protein</fullName>
    </submittedName>
</protein>
<keyword evidence="1" id="KW-0732">Signal</keyword>
<proteinExistence type="predicted"/>
<evidence type="ECO:0000313" key="3">
    <source>
        <dbReference type="Proteomes" id="UP000004358"/>
    </source>
</evidence>
<organism evidence="2 3">
    <name type="scientific">Blastopirellula marina DSM 3645</name>
    <dbReference type="NCBI Taxonomy" id="314230"/>
    <lineage>
        <taxon>Bacteria</taxon>
        <taxon>Pseudomonadati</taxon>
        <taxon>Planctomycetota</taxon>
        <taxon>Planctomycetia</taxon>
        <taxon>Pirellulales</taxon>
        <taxon>Pirellulaceae</taxon>
        <taxon>Blastopirellula</taxon>
    </lineage>
</organism>
<accession>A3ZLC8</accession>